<keyword evidence="4" id="KW-0805">Transcription regulation</keyword>
<dbReference type="GO" id="GO:0034967">
    <property type="term" value="C:Set3 complex"/>
    <property type="evidence" value="ECO:0007669"/>
    <property type="project" value="TreeGrafter"/>
</dbReference>
<sequence length="640" mass="70293">MAQNDKSAAHLTITSDQVNYLVYRYLLESGFTHSTFSFQQEAAIQKSEIKGALVRPGTLIAFLQKGLQYTEVETHINEDGSEKRCNAPFSLVLPHKCAILPDEPETRKRPVKPAPSQHQPSPQQSSNQPASAIPQQQQPSSSSSSSSTTNNNNGNNITSNNNNNAPPINIKPQPAIPPNQSNHRPSISGGGDSDKEVNTNKRERERTRKSDQGTGDRTNAKRIRRDAETGSPTNTNAPNKQNQSSNFDREDVIVDVMETNGDRMAIDLPEEPDYLTIPENAITRLEGHGGVVAACSWNSTYSASLATGSADGTTKIWSIPDRPGQLSQPPTTLVNKEGNIAETQHVISLDWNPGGDKLATGSMDGVARIWSRQGGLLHVFTKHTEPILSIKWNKKGDLLLTGCRDKSAIVWDSATGECRQQFEFHTDSVLDVDWKDDTTFATSSADHTIFVCQLGMLEPLQQFRGHDMDVSSIKWDPTYTYLASGSEDKTAKVWHIDQEEPYRDFRDHAGEVYTVRWSPGSGTMQRDGIKPRLLATASFDTTARIWDVDKGTCLYSFAKHTGDIYGLSFSPGGLFLATGSQDGTIKVWSMKDGSLLKNVDAQGLIYDIAWNSRGDKLAAIFSNIGHVMIAHLPASVLNAR</sequence>
<keyword evidence="10" id="KW-1185">Reference proteome</keyword>
<dbReference type="InterPro" id="IPR045183">
    <property type="entry name" value="Ebi-like"/>
</dbReference>
<evidence type="ECO:0000256" key="5">
    <source>
        <dbReference type="ARBA" id="ARBA00023163"/>
    </source>
</evidence>
<feature type="compositionally biased region" description="Polar residues" evidence="8">
    <location>
        <begin position="230"/>
        <end position="246"/>
    </location>
</feature>
<evidence type="ECO:0008006" key="11">
    <source>
        <dbReference type="Google" id="ProtNLM"/>
    </source>
</evidence>
<dbReference type="InterPro" id="IPR001680">
    <property type="entry name" value="WD40_rpt"/>
</dbReference>
<keyword evidence="2 7" id="KW-0853">WD repeat</keyword>
<gene>
    <name evidence="9" type="ORF">SmJEL517_g01965</name>
</gene>
<comment type="caution">
    <text evidence="9">The sequence shown here is derived from an EMBL/GenBank/DDBJ whole genome shotgun (WGS) entry which is preliminary data.</text>
</comment>
<evidence type="ECO:0000256" key="8">
    <source>
        <dbReference type="SAM" id="MobiDB-lite"/>
    </source>
</evidence>
<dbReference type="SMART" id="SM00320">
    <property type="entry name" value="WD40"/>
    <property type="match status" value="7"/>
</dbReference>
<dbReference type="PANTHER" id="PTHR22846:SF2">
    <property type="entry name" value="F-BOX-LIKE_WD REPEAT-CONTAINING PROTEIN EBI"/>
    <property type="match status" value="1"/>
</dbReference>
<dbReference type="PROSITE" id="PS50896">
    <property type="entry name" value="LISH"/>
    <property type="match status" value="1"/>
</dbReference>
<evidence type="ECO:0000313" key="10">
    <source>
        <dbReference type="Proteomes" id="UP000319731"/>
    </source>
</evidence>
<dbReference type="Pfam" id="PF08513">
    <property type="entry name" value="LisH"/>
    <property type="match status" value="1"/>
</dbReference>
<dbReference type="GeneID" id="42003190"/>
<feature type="compositionally biased region" description="Low complexity" evidence="8">
    <location>
        <begin position="114"/>
        <end position="173"/>
    </location>
</feature>
<keyword evidence="3" id="KW-0677">Repeat</keyword>
<dbReference type="OrthoDB" id="1367865at2759"/>
<dbReference type="FunFam" id="1.20.960.30:FF:000001">
    <property type="entry name" value="F-box-like/WD repeat-containing protein TBL1XR1"/>
    <property type="match status" value="1"/>
</dbReference>
<feature type="repeat" description="WD" evidence="7">
    <location>
        <begin position="557"/>
        <end position="598"/>
    </location>
</feature>
<dbReference type="SMART" id="SM00667">
    <property type="entry name" value="LisH"/>
    <property type="match status" value="1"/>
</dbReference>
<dbReference type="Gene3D" id="2.130.10.10">
    <property type="entry name" value="YVTN repeat-like/Quinoprotein amine dehydrogenase"/>
    <property type="match status" value="1"/>
</dbReference>
<dbReference type="SUPFAM" id="SSF50978">
    <property type="entry name" value="WD40 repeat-like"/>
    <property type="match status" value="1"/>
</dbReference>
<dbReference type="AlphaFoldDB" id="A0A507C8J2"/>
<organism evidence="9 10">
    <name type="scientific">Synchytrium microbalum</name>
    <dbReference type="NCBI Taxonomy" id="1806994"/>
    <lineage>
        <taxon>Eukaryota</taxon>
        <taxon>Fungi</taxon>
        <taxon>Fungi incertae sedis</taxon>
        <taxon>Chytridiomycota</taxon>
        <taxon>Chytridiomycota incertae sedis</taxon>
        <taxon>Chytridiomycetes</taxon>
        <taxon>Synchytriales</taxon>
        <taxon>Synchytriaceae</taxon>
        <taxon>Synchytrium</taxon>
    </lineage>
</organism>
<dbReference type="Pfam" id="PF00400">
    <property type="entry name" value="WD40"/>
    <property type="match status" value="7"/>
</dbReference>
<dbReference type="InterPro" id="IPR006594">
    <property type="entry name" value="LisH"/>
</dbReference>
<dbReference type="PANTHER" id="PTHR22846">
    <property type="entry name" value="WD40 REPEAT PROTEIN"/>
    <property type="match status" value="1"/>
</dbReference>
<keyword evidence="5" id="KW-0804">Transcription</keyword>
<evidence type="ECO:0000256" key="2">
    <source>
        <dbReference type="ARBA" id="ARBA00022574"/>
    </source>
</evidence>
<dbReference type="InterPro" id="IPR020472">
    <property type="entry name" value="WD40_PAC1"/>
</dbReference>
<keyword evidence="6" id="KW-0539">Nucleus</keyword>
<dbReference type="Proteomes" id="UP000319731">
    <property type="component" value="Unassembled WGS sequence"/>
</dbReference>
<feature type="repeat" description="WD" evidence="7">
    <location>
        <begin position="285"/>
        <end position="319"/>
    </location>
</feature>
<feature type="region of interest" description="Disordered" evidence="8">
    <location>
        <begin position="105"/>
        <end position="250"/>
    </location>
</feature>
<comment type="subcellular location">
    <subcellularLocation>
        <location evidence="1">Nucleus</location>
    </subcellularLocation>
</comment>
<dbReference type="EMBL" id="QEAO01000007">
    <property type="protein sequence ID" value="TPX35648.1"/>
    <property type="molecule type" value="Genomic_DNA"/>
</dbReference>
<feature type="repeat" description="WD" evidence="7">
    <location>
        <begin position="380"/>
        <end position="421"/>
    </location>
</feature>
<dbReference type="STRING" id="1806994.A0A507C8J2"/>
<reference evidence="9 10" key="1">
    <citation type="journal article" date="2019" name="Sci. Rep.">
        <title>Comparative genomics of chytrid fungi reveal insights into the obligate biotrophic and pathogenic lifestyle of Synchytrium endobioticum.</title>
        <authorList>
            <person name="van de Vossenberg B.T.L.H."/>
            <person name="Warris S."/>
            <person name="Nguyen H.D.T."/>
            <person name="van Gent-Pelzer M.P.E."/>
            <person name="Joly D.L."/>
            <person name="van de Geest H.C."/>
            <person name="Bonants P.J.M."/>
            <person name="Smith D.S."/>
            <person name="Levesque C.A."/>
            <person name="van der Lee T.A.J."/>
        </authorList>
    </citation>
    <scope>NUCLEOTIDE SEQUENCE [LARGE SCALE GENOMIC DNA]</scope>
    <source>
        <strain evidence="9 10">JEL517</strain>
    </source>
</reference>
<dbReference type="GO" id="GO:0006357">
    <property type="term" value="P:regulation of transcription by RNA polymerase II"/>
    <property type="evidence" value="ECO:0007669"/>
    <property type="project" value="TreeGrafter"/>
</dbReference>
<feature type="repeat" description="WD" evidence="7">
    <location>
        <begin position="505"/>
        <end position="556"/>
    </location>
</feature>
<dbReference type="InterPro" id="IPR036322">
    <property type="entry name" value="WD40_repeat_dom_sf"/>
</dbReference>
<name>A0A507C8J2_9FUNG</name>
<dbReference type="RefSeq" id="XP_031026080.1">
    <property type="nucleotide sequence ID" value="XM_031167893.1"/>
</dbReference>
<proteinExistence type="predicted"/>
<dbReference type="PROSITE" id="PS50294">
    <property type="entry name" value="WD_REPEATS_REGION"/>
    <property type="match status" value="5"/>
</dbReference>
<dbReference type="PRINTS" id="PR00320">
    <property type="entry name" value="GPROTEINBRPT"/>
</dbReference>
<dbReference type="FunFam" id="2.130.10.10:FF:000218">
    <property type="entry name" value="WD40 repeat-containing protein HOS15"/>
    <property type="match status" value="1"/>
</dbReference>
<evidence type="ECO:0000256" key="4">
    <source>
        <dbReference type="ARBA" id="ARBA00023015"/>
    </source>
</evidence>
<dbReference type="PROSITE" id="PS00678">
    <property type="entry name" value="WD_REPEATS_1"/>
    <property type="match status" value="1"/>
</dbReference>
<dbReference type="InterPro" id="IPR015943">
    <property type="entry name" value="WD40/YVTN_repeat-like_dom_sf"/>
</dbReference>
<evidence type="ECO:0000256" key="7">
    <source>
        <dbReference type="PROSITE-ProRule" id="PRU00221"/>
    </source>
</evidence>
<dbReference type="InterPro" id="IPR019775">
    <property type="entry name" value="WD40_repeat_CS"/>
</dbReference>
<accession>A0A507C8J2</accession>
<feature type="compositionally biased region" description="Basic and acidic residues" evidence="8">
    <location>
        <begin position="192"/>
        <end position="211"/>
    </location>
</feature>
<evidence type="ECO:0000256" key="3">
    <source>
        <dbReference type="ARBA" id="ARBA00022737"/>
    </source>
</evidence>
<evidence type="ECO:0000313" key="9">
    <source>
        <dbReference type="EMBL" id="TPX35648.1"/>
    </source>
</evidence>
<dbReference type="Gene3D" id="1.20.960.30">
    <property type="match status" value="1"/>
</dbReference>
<dbReference type="PROSITE" id="PS50082">
    <property type="entry name" value="WD_REPEATS_2"/>
    <property type="match status" value="6"/>
</dbReference>
<dbReference type="GO" id="GO:0003714">
    <property type="term" value="F:transcription corepressor activity"/>
    <property type="evidence" value="ECO:0007669"/>
    <property type="project" value="InterPro"/>
</dbReference>
<dbReference type="CDD" id="cd00200">
    <property type="entry name" value="WD40"/>
    <property type="match status" value="1"/>
</dbReference>
<feature type="repeat" description="WD" evidence="7">
    <location>
        <begin position="339"/>
        <end position="371"/>
    </location>
</feature>
<protein>
    <recommendedName>
        <fullName evidence="11">LisH domain-containing protein</fullName>
    </recommendedName>
</protein>
<evidence type="ECO:0000256" key="6">
    <source>
        <dbReference type="ARBA" id="ARBA00023242"/>
    </source>
</evidence>
<feature type="repeat" description="WD" evidence="7">
    <location>
        <begin position="463"/>
        <end position="504"/>
    </location>
</feature>
<evidence type="ECO:0000256" key="1">
    <source>
        <dbReference type="ARBA" id="ARBA00004123"/>
    </source>
</evidence>